<dbReference type="Proteomes" id="UP001055439">
    <property type="component" value="Chromosome 10"/>
</dbReference>
<organism evidence="1 2">
    <name type="scientific">Musa troglodytarum</name>
    <name type="common">fe'i banana</name>
    <dbReference type="NCBI Taxonomy" id="320322"/>
    <lineage>
        <taxon>Eukaryota</taxon>
        <taxon>Viridiplantae</taxon>
        <taxon>Streptophyta</taxon>
        <taxon>Embryophyta</taxon>
        <taxon>Tracheophyta</taxon>
        <taxon>Spermatophyta</taxon>
        <taxon>Magnoliopsida</taxon>
        <taxon>Liliopsida</taxon>
        <taxon>Zingiberales</taxon>
        <taxon>Musaceae</taxon>
        <taxon>Musa</taxon>
    </lineage>
</organism>
<sequence length="86" mass="9412">MRCDAFVHYLELAVDDPTDKQLCIPDDLIEAMDCYVKSLDEAVHFTTACQSKDEDVAAQPAMPNGGRGRSRCSAGEDLVSYPTLLS</sequence>
<evidence type="ECO:0000313" key="1">
    <source>
        <dbReference type="EMBL" id="URD78452.1"/>
    </source>
</evidence>
<proteinExistence type="predicted"/>
<accession>A0A9E7JF61</accession>
<name>A0A9E7JF61_9LILI</name>
<gene>
    <name evidence="1" type="ORF">MUK42_32629</name>
</gene>
<evidence type="ECO:0000313" key="2">
    <source>
        <dbReference type="Proteomes" id="UP001055439"/>
    </source>
</evidence>
<reference evidence="1" key="1">
    <citation type="submission" date="2022-05" db="EMBL/GenBank/DDBJ databases">
        <title>The Musa troglodytarum L. genome provides insights into the mechanism of non-climacteric behaviour and enrichment of carotenoids.</title>
        <authorList>
            <person name="Wang J."/>
        </authorList>
    </citation>
    <scope>NUCLEOTIDE SEQUENCE</scope>
    <source>
        <tissue evidence="1">Leaf</tissue>
    </source>
</reference>
<dbReference type="AlphaFoldDB" id="A0A9E7JF61"/>
<protein>
    <submittedName>
        <fullName evidence="1">Uncharacterized protein</fullName>
    </submittedName>
</protein>
<dbReference type="EMBL" id="CP097503">
    <property type="protein sequence ID" value="URD78452.1"/>
    <property type="molecule type" value="Genomic_DNA"/>
</dbReference>
<keyword evidence="2" id="KW-1185">Reference proteome</keyword>